<accession>A0A4R2BRV7</accession>
<evidence type="ECO:0000256" key="1">
    <source>
        <dbReference type="SAM" id="MobiDB-lite"/>
    </source>
</evidence>
<dbReference type="EMBL" id="SLVU01000008">
    <property type="protein sequence ID" value="TCN30166.1"/>
    <property type="molecule type" value="Genomic_DNA"/>
</dbReference>
<sequence length="211" mass="23370">MTAHRKFSSSGTSHTGFGDRLDFLQVRRHQGFRASSPTTSTLLDMQRTETDEERLEAAANSATFITQIGQLKMMTGYTWDRLAELLSCSRQSLYNWRDGLVVTDANIRAVQRMHEALAFIDRGDPTETRAILEASGALIFKTLKTGDFDGAKRAAGQGRGSVHGRPSHLVNGAGELQDHWTDRIAASSDETFENGGFKPRKTSRRGPPRTK</sequence>
<organism evidence="2 3">
    <name type="scientific">Sinorhizobium americanum</name>
    <dbReference type="NCBI Taxonomy" id="194963"/>
    <lineage>
        <taxon>Bacteria</taxon>
        <taxon>Pseudomonadati</taxon>
        <taxon>Pseudomonadota</taxon>
        <taxon>Alphaproteobacteria</taxon>
        <taxon>Hyphomicrobiales</taxon>
        <taxon>Rhizobiaceae</taxon>
        <taxon>Sinorhizobium/Ensifer group</taxon>
        <taxon>Sinorhizobium</taxon>
    </lineage>
</organism>
<evidence type="ECO:0000313" key="2">
    <source>
        <dbReference type="EMBL" id="TCN30166.1"/>
    </source>
</evidence>
<dbReference type="RefSeq" id="WP_132075548.1">
    <property type="nucleotide sequence ID" value="NZ_SLVU01000008.1"/>
</dbReference>
<proteinExistence type="predicted"/>
<protein>
    <submittedName>
        <fullName evidence="2">Uncharacterized protein</fullName>
    </submittedName>
</protein>
<evidence type="ECO:0000313" key="3">
    <source>
        <dbReference type="Proteomes" id="UP000295043"/>
    </source>
</evidence>
<dbReference type="Proteomes" id="UP000295043">
    <property type="component" value="Unassembled WGS sequence"/>
</dbReference>
<name>A0A4R2BRV7_9HYPH</name>
<gene>
    <name evidence="2" type="ORF">EV184_10837</name>
</gene>
<dbReference type="AlphaFoldDB" id="A0A4R2BRV7"/>
<feature type="region of interest" description="Disordered" evidence="1">
    <location>
        <begin position="151"/>
        <end position="211"/>
    </location>
</feature>
<comment type="caution">
    <text evidence="2">The sequence shown here is derived from an EMBL/GenBank/DDBJ whole genome shotgun (WGS) entry which is preliminary data.</text>
</comment>
<feature type="compositionally biased region" description="Basic residues" evidence="1">
    <location>
        <begin position="198"/>
        <end position="211"/>
    </location>
</feature>
<reference evidence="2 3" key="1">
    <citation type="submission" date="2019-03" db="EMBL/GenBank/DDBJ databases">
        <title>Genomic Encyclopedia of Type Strains, Phase IV (KMG-V): Genome sequencing to study the core and pangenomes of soil and plant-associated prokaryotes.</title>
        <authorList>
            <person name="Whitman W."/>
        </authorList>
    </citation>
    <scope>NUCLEOTIDE SEQUENCE [LARGE SCALE GENOMIC DNA]</scope>
    <source>
        <strain evidence="2 3">23C40</strain>
    </source>
</reference>